<keyword evidence="2" id="KW-0472">Membrane</keyword>
<sequence length="267" mass="28249">MKRLSPLPRLQKAEASVLARLAVSLALFAALVTLYAFVLIRTHAVEAYAGFVAFLSGLALAILAIPLAILAMAVVWRTGRTGGVRAMFAVALALLLLAGPVYVAAANGFAAPLATIDVSTDLADPPRFDRARFDRGRSDLPVPGDIPASQAESQRTHYPDVRSLSLQLSPEEVSNLALGLVEDRKWRLLGPTSYPRGGPPRGRIEAVASTTILGLSEDVTIRIRPDGDGARVDMRSASRIGPSDFGSNAARIRSFLADLTTAANAAP</sequence>
<comment type="caution">
    <text evidence="3">The sequence shown here is derived from an EMBL/GenBank/DDBJ whole genome shotgun (WGS) entry which is preliminary data.</text>
</comment>
<organism evidence="3 4">
    <name type="scientific">Chelatococcus sambhunathii</name>
    <dbReference type="NCBI Taxonomy" id="363953"/>
    <lineage>
        <taxon>Bacteria</taxon>
        <taxon>Pseudomonadati</taxon>
        <taxon>Pseudomonadota</taxon>
        <taxon>Alphaproteobacteria</taxon>
        <taxon>Hyphomicrobiales</taxon>
        <taxon>Chelatococcaceae</taxon>
        <taxon>Chelatococcus</taxon>
    </lineage>
</organism>
<evidence type="ECO:0000313" key="3">
    <source>
        <dbReference type="EMBL" id="MDR4306092.1"/>
    </source>
</evidence>
<dbReference type="Pfam" id="PF07386">
    <property type="entry name" value="DUF1499"/>
    <property type="match status" value="1"/>
</dbReference>
<evidence type="ECO:0000256" key="1">
    <source>
        <dbReference type="SAM" id="MobiDB-lite"/>
    </source>
</evidence>
<feature type="region of interest" description="Disordered" evidence="1">
    <location>
        <begin position="134"/>
        <end position="157"/>
    </location>
</feature>
<name>A0ABU1DDD6_9HYPH</name>
<dbReference type="EMBL" id="JADBEO010000008">
    <property type="protein sequence ID" value="MDR4306092.1"/>
    <property type="molecule type" value="Genomic_DNA"/>
</dbReference>
<evidence type="ECO:0000256" key="2">
    <source>
        <dbReference type="SAM" id="Phobius"/>
    </source>
</evidence>
<feature type="transmembrane region" description="Helical" evidence="2">
    <location>
        <begin position="88"/>
        <end position="110"/>
    </location>
</feature>
<protein>
    <submittedName>
        <fullName evidence="3">DUF1499 domain-containing protein</fullName>
    </submittedName>
</protein>
<feature type="transmembrane region" description="Helical" evidence="2">
    <location>
        <begin position="52"/>
        <end position="76"/>
    </location>
</feature>
<keyword evidence="2" id="KW-0812">Transmembrane</keyword>
<proteinExistence type="predicted"/>
<keyword evidence="4" id="KW-1185">Reference proteome</keyword>
<feature type="transmembrane region" description="Helical" evidence="2">
    <location>
        <begin position="21"/>
        <end position="40"/>
    </location>
</feature>
<evidence type="ECO:0000313" key="4">
    <source>
        <dbReference type="Proteomes" id="UP001181622"/>
    </source>
</evidence>
<dbReference type="InterPro" id="IPR010865">
    <property type="entry name" value="DUF1499"/>
</dbReference>
<dbReference type="RefSeq" id="WP_309389651.1">
    <property type="nucleotide sequence ID" value="NZ_JADBEO010000008.1"/>
</dbReference>
<dbReference type="Proteomes" id="UP001181622">
    <property type="component" value="Unassembled WGS sequence"/>
</dbReference>
<gene>
    <name evidence="3" type="ORF">IHQ68_05600</name>
</gene>
<accession>A0ABU1DDD6</accession>
<keyword evidence="2" id="KW-1133">Transmembrane helix</keyword>
<reference evidence="3" key="1">
    <citation type="submission" date="2020-10" db="EMBL/GenBank/DDBJ databases">
        <authorList>
            <person name="Abbas A."/>
            <person name="Razzaq R."/>
            <person name="Waqas M."/>
            <person name="Abbas N."/>
            <person name="Nielsen T.K."/>
            <person name="Hansen L.H."/>
            <person name="Hussain S."/>
            <person name="Shahid M."/>
        </authorList>
    </citation>
    <scope>NUCLEOTIDE SEQUENCE</scope>
    <source>
        <strain evidence="3">S14</strain>
    </source>
</reference>